<dbReference type="EMBL" id="MFAA01000049">
    <property type="protein sequence ID" value="OGD67879.1"/>
    <property type="molecule type" value="Genomic_DNA"/>
</dbReference>
<reference evidence="1 2" key="1">
    <citation type="journal article" date="2016" name="Nat. Commun.">
        <title>Thousands of microbial genomes shed light on interconnected biogeochemical processes in an aquifer system.</title>
        <authorList>
            <person name="Anantharaman K."/>
            <person name="Brown C.T."/>
            <person name="Hug L.A."/>
            <person name="Sharon I."/>
            <person name="Castelle C.J."/>
            <person name="Probst A.J."/>
            <person name="Thomas B.C."/>
            <person name="Singh A."/>
            <person name="Wilkins M.J."/>
            <person name="Karaoz U."/>
            <person name="Brodie E.L."/>
            <person name="Williams K.H."/>
            <person name="Hubbard S.S."/>
            <person name="Banfield J.F."/>
        </authorList>
    </citation>
    <scope>NUCLEOTIDE SEQUENCE [LARGE SCALE GENOMIC DNA]</scope>
</reference>
<comment type="caution">
    <text evidence="1">The sequence shown here is derived from an EMBL/GenBank/DDBJ whole genome shotgun (WGS) entry which is preliminary data.</text>
</comment>
<organism evidence="1 2">
    <name type="scientific">Candidatus Campbellbacteria bacterium RIFCSPHIGHO2_12_FULL_35_10</name>
    <dbReference type="NCBI Taxonomy" id="1797578"/>
    <lineage>
        <taxon>Bacteria</taxon>
        <taxon>Candidatus Campbelliibacteriota</taxon>
    </lineage>
</organism>
<accession>A0A1F5EKC1</accession>
<dbReference type="AlphaFoldDB" id="A0A1F5EKC1"/>
<evidence type="ECO:0000313" key="2">
    <source>
        <dbReference type="Proteomes" id="UP000185891"/>
    </source>
</evidence>
<gene>
    <name evidence="1" type="ORF">A3E89_00650</name>
</gene>
<sequence>MRPLSLMGQVPKSNSYCKINIFYKFFPLSLTGFIQTIIQDKFLYINKKGDSGGGRVPLAVLIRCGIEGGGGVESGLGCA</sequence>
<name>A0A1F5EKC1_9BACT</name>
<protein>
    <submittedName>
        <fullName evidence="1">Uncharacterized protein</fullName>
    </submittedName>
</protein>
<evidence type="ECO:0000313" key="1">
    <source>
        <dbReference type="EMBL" id="OGD67879.1"/>
    </source>
</evidence>
<proteinExistence type="predicted"/>
<dbReference type="Proteomes" id="UP000185891">
    <property type="component" value="Unassembled WGS sequence"/>
</dbReference>